<comment type="function">
    <text evidence="14 19">Joins adenosylcobinamide-GDP and alpha-ribazole to generate adenosylcobalamin (Ado-cobalamin). Also synthesizes adenosylcobalamin 5'-phosphate from adenosylcobinamide-GDP and alpha-ribazole 5'-phosphate.</text>
</comment>
<name>A0ABX6QQA3_9HYPH</name>
<keyword evidence="8 19" id="KW-0169">Cobalamin biosynthesis</keyword>
<evidence type="ECO:0000256" key="9">
    <source>
        <dbReference type="ARBA" id="ARBA00022679"/>
    </source>
</evidence>
<evidence type="ECO:0000256" key="1">
    <source>
        <dbReference type="ARBA" id="ARBA00001946"/>
    </source>
</evidence>
<evidence type="ECO:0000256" key="11">
    <source>
        <dbReference type="ARBA" id="ARBA00022842"/>
    </source>
</evidence>
<evidence type="ECO:0000256" key="18">
    <source>
        <dbReference type="ARBA" id="ARBA00049504"/>
    </source>
</evidence>
<dbReference type="InterPro" id="IPR003805">
    <property type="entry name" value="CobS"/>
</dbReference>
<evidence type="ECO:0000256" key="13">
    <source>
        <dbReference type="ARBA" id="ARBA00023136"/>
    </source>
</evidence>
<protein>
    <recommendedName>
        <fullName evidence="6 19">Adenosylcobinamide-GDP ribazoletransferase</fullName>
        <ecNumber evidence="5 19">2.7.8.26</ecNumber>
    </recommendedName>
    <alternativeName>
        <fullName evidence="16 19">Cobalamin synthase</fullName>
    </alternativeName>
    <alternativeName>
        <fullName evidence="15 19">Cobalamin-5'-phosphate synthase</fullName>
    </alternativeName>
</protein>
<evidence type="ECO:0000256" key="5">
    <source>
        <dbReference type="ARBA" id="ARBA00013200"/>
    </source>
</evidence>
<dbReference type="NCBIfam" id="NF001276">
    <property type="entry name" value="PRK00235.1-2"/>
    <property type="match status" value="1"/>
</dbReference>
<reference evidence="20 21" key="1">
    <citation type="submission" date="2020-06" db="EMBL/GenBank/DDBJ databases">
        <title>Genome sequence of Rhizobium sp strain ADMK78.</title>
        <authorList>
            <person name="Rahi P."/>
        </authorList>
    </citation>
    <scope>NUCLEOTIDE SEQUENCE [LARGE SCALE GENOMIC DNA]</scope>
    <source>
        <strain evidence="20 21">ADMK78</strain>
    </source>
</reference>
<comment type="cofactor">
    <cofactor evidence="1 19">
        <name>Mg(2+)</name>
        <dbReference type="ChEBI" id="CHEBI:18420"/>
    </cofactor>
</comment>
<evidence type="ECO:0000256" key="6">
    <source>
        <dbReference type="ARBA" id="ARBA00015850"/>
    </source>
</evidence>
<feature type="transmembrane region" description="Helical" evidence="19">
    <location>
        <begin position="40"/>
        <end position="61"/>
    </location>
</feature>
<evidence type="ECO:0000256" key="3">
    <source>
        <dbReference type="ARBA" id="ARBA00004663"/>
    </source>
</evidence>
<dbReference type="RefSeq" id="WP_138286314.1">
    <property type="nucleotide sequence ID" value="NZ_CP058350.1"/>
</dbReference>
<evidence type="ECO:0000256" key="10">
    <source>
        <dbReference type="ARBA" id="ARBA00022692"/>
    </source>
</evidence>
<evidence type="ECO:0000313" key="21">
    <source>
        <dbReference type="Proteomes" id="UP000308530"/>
    </source>
</evidence>
<keyword evidence="21" id="KW-1185">Reference proteome</keyword>
<gene>
    <name evidence="19" type="primary">cobS</name>
    <name evidence="20" type="ORF">FE840_015095</name>
</gene>
<proteinExistence type="inferred from homology"/>
<evidence type="ECO:0000256" key="7">
    <source>
        <dbReference type="ARBA" id="ARBA00022475"/>
    </source>
</evidence>
<comment type="pathway">
    <text evidence="3 19">Cofactor biosynthesis; adenosylcobalamin biosynthesis; adenosylcobalamin from cob(II)yrinate a,c-diamide: step 7/7.</text>
</comment>
<comment type="catalytic activity">
    <reaction evidence="17 19">
        <text>alpha-ribazole + adenosylcob(III)inamide-GDP = adenosylcob(III)alamin + GMP + H(+)</text>
        <dbReference type="Rhea" id="RHEA:16049"/>
        <dbReference type="ChEBI" id="CHEBI:10329"/>
        <dbReference type="ChEBI" id="CHEBI:15378"/>
        <dbReference type="ChEBI" id="CHEBI:18408"/>
        <dbReference type="ChEBI" id="CHEBI:58115"/>
        <dbReference type="ChEBI" id="CHEBI:60487"/>
        <dbReference type="EC" id="2.7.8.26"/>
    </reaction>
</comment>
<dbReference type="PANTHER" id="PTHR34148:SF1">
    <property type="entry name" value="ADENOSYLCOBINAMIDE-GDP RIBAZOLETRANSFERASE"/>
    <property type="match status" value="1"/>
</dbReference>
<comment type="subcellular location">
    <subcellularLocation>
        <location evidence="2 19">Cell membrane</location>
        <topology evidence="2 19">Multi-pass membrane protein</topology>
    </subcellularLocation>
</comment>
<evidence type="ECO:0000256" key="8">
    <source>
        <dbReference type="ARBA" id="ARBA00022573"/>
    </source>
</evidence>
<dbReference type="EC" id="2.7.8.26" evidence="5 19"/>
<organism evidence="20 21">
    <name type="scientific">Peteryoungia desertarenae</name>
    <dbReference type="NCBI Taxonomy" id="1813451"/>
    <lineage>
        <taxon>Bacteria</taxon>
        <taxon>Pseudomonadati</taxon>
        <taxon>Pseudomonadota</taxon>
        <taxon>Alphaproteobacteria</taxon>
        <taxon>Hyphomicrobiales</taxon>
        <taxon>Rhizobiaceae</taxon>
        <taxon>Peteryoungia</taxon>
    </lineage>
</organism>
<evidence type="ECO:0000256" key="12">
    <source>
        <dbReference type="ARBA" id="ARBA00022989"/>
    </source>
</evidence>
<dbReference type="Proteomes" id="UP000308530">
    <property type="component" value="Chromosome"/>
</dbReference>
<dbReference type="HAMAP" id="MF_00719">
    <property type="entry name" value="CobS"/>
    <property type="match status" value="1"/>
</dbReference>
<keyword evidence="7 19" id="KW-1003">Cell membrane</keyword>
<keyword evidence="10 19" id="KW-0812">Transmembrane</keyword>
<keyword evidence="9 19" id="KW-0808">Transferase</keyword>
<comment type="catalytic activity">
    <reaction evidence="18 19">
        <text>alpha-ribazole 5'-phosphate + adenosylcob(III)inamide-GDP = adenosylcob(III)alamin 5'-phosphate + GMP + H(+)</text>
        <dbReference type="Rhea" id="RHEA:23560"/>
        <dbReference type="ChEBI" id="CHEBI:15378"/>
        <dbReference type="ChEBI" id="CHEBI:57918"/>
        <dbReference type="ChEBI" id="CHEBI:58115"/>
        <dbReference type="ChEBI" id="CHEBI:60487"/>
        <dbReference type="ChEBI" id="CHEBI:60493"/>
        <dbReference type="EC" id="2.7.8.26"/>
    </reaction>
</comment>
<evidence type="ECO:0000256" key="16">
    <source>
        <dbReference type="ARBA" id="ARBA00032853"/>
    </source>
</evidence>
<evidence type="ECO:0000256" key="4">
    <source>
        <dbReference type="ARBA" id="ARBA00010561"/>
    </source>
</evidence>
<dbReference type="NCBIfam" id="TIGR00317">
    <property type="entry name" value="cobS"/>
    <property type="match status" value="1"/>
</dbReference>
<sequence>MLSLRDIIDETARALAFLSRLPIPDRFFVGHDGRLTKTVAAFPLAGLLLSLPAAFLMLILLSLHTSALLVALMAITIQIFITGGLHEDGLSDTTDGLGAGRDRQRALEIMKDSRLGSYGALAMILSLGLRVTALAAIAANLPAISAALVFVAASVGSRALIVWHWSTLPPARPDGVASGAGQPEPEATRFALLSGLALVAVTTLPAITFATFLGAIVAAIMAAFAFTSNVRRRLGGQTGDTIGACQQIAETAFLVALAIAT</sequence>
<dbReference type="GO" id="GO:0051073">
    <property type="term" value="F:adenosylcobinamide-GDP ribazoletransferase activity"/>
    <property type="evidence" value="ECO:0007669"/>
    <property type="project" value="UniProtKB-EC"/>
</dbReference>
<comment type="similarity">
    <text evidence="4 19">Belongs to the CobS family.</text>
</comment>
<feature type="transmembrane region" description="Helical" evidence="19">
    <location>
        <begin position="196"/>
        <end position="226"/>
    </location>
</feature>
<accession>A0ABX6QQA3</accession>
<dbReference type="Pfam" id="PF02654">
    <property type="entry name" value="CobS"/>
    <property type="match status" value="1"/>
</dbReference>
<evidence type="ECO:0000256" key="17">
    <source>
        <dbReference type="ARBA" id="ARBA00048623"/>
    </source>
</evidence>
<evidence type="ECO:0000313" key="20">
    <source>
        <dbReference type="EMBL" id="QLF70761.1"/>
    </source>
</evidence>
<feature type="transmembrane region" description="Helical" evidence="19">
    <location>
        <begin position="118"/>
        <end position="139"/>
    </location>
</feature>
<keyword evidence="13 19" id="KW-0472">Membrane</keyword>
<feature type="transmembrane region" description="Helical" evidence="19">
    <location>
        <begin position="68"/>
        <end position="86"/>
    </location>
</feature>
<keyword evidence="11 19" id="KW-0460">Magnesium</keyword>
<feature type="transmembrane region" description="Helical" evidence="19">
    <location>
        <begin position="146"/>
        <end position="165"/>
    </location>
</feature>
<keyword evidence="12 19" id="KW-1133">Transmembrane helix</keyword>
<evidence type="ECO:0000256" key="19">
    <source>
        <dbReference type="HAMAP-Rule" id="MF_00719"/>
    </source>
</evidence>
<dbReference type="EMBL" id="CP058350">
    <property type="protein sequence ID" value="QLF70761.1"/>
    <property type="molecule type" value="Genomic_DNA"/>
</dbReference>
<evidence type="ECO:0000256" key="14">
    <source>
        <dbReference type="ARBA" id="ARBA00025228"/>
    </source>
</evidence>
<dbReference type="PANTHER" id="PTHR34148">
    <property type="entry name" value="ADENOSYLCOBINAMIDE-GDP RIBAZOLETRANSFERASE"/>
    <property type="match status" value="1"/>
</dbReference>
<evidence type="ECO:0000256" key="15">
    <source>
        <dbReference type="ARBA" id="ARBA00032605"/>
    </source>
</evidence>
<evidence type="ECO:0000256" key="2">
    <source>
        <dbReference type="ARBA" id="ARBA00004651"/>
    </source>
</evidence>